<dbReference type="PRINTS" id="PR00195">
    <property type="entry name" value="DYNAMIN"/>
</dbReference>
<organism evidence="6 7">
    <name type="scientific">Armillaria solidipes</name>
    <dbReference type="NCBI Taxonomy" id="1076256"/>
    <lineage>
        <taxon>Eukaryota</taxon>
        <taxon>Fungi</taxon>
        <taxon>Dikarya</taxon>
        <taxon>Basidiomycota</taxon>
        <taxon>Agaricomycotina</taxon>
        <taxon>Agaricomycetes</taxon>
        <taxon>Agaricomycetidae</taxon>
        <taxon>Agaricales</taxon>
        <taxon>Marasmiineae</taxon>
        <taxon>Physalacriaceae</taxon>
        <taxon>Armillaria</taxon>
    </lineage>
</organism>
<dbReference type="InterPro" id="IPR030381">
    <property type="entry name" value="G_DYNAMIN_dom"/>
</dbReference>
<evidence type="ECO:0000256" key="2">
    <source>
        <dbReference type="ARBA" id="ARBA00023134"/>
    </source>
</evidence>
<sequence length="808" mass="91624">MSGIFGRRPARRSTTNGDRTADTIPNNTHTPPAGDSSPHESDSEQDSAAVPINQTEYAQRCREVMELYRALQGLGADSLLTMLPKIIVIGGQSTGKSSLVEAVSGINVPRDSGTCTRCPMECTMLSSSSTWSCTIYLNIKYAPGGGELAIPDKAQFGPVITNKDTVEVWIRRAQAAILCRHRPKEDFINMNTEELRNLATTDLQMLPFSKNIVQVELRDPDLTDLSFIDLPGKALLSLSSYTDRYFESENTIVLITIPMSDDIEMQAAVKLAKSKDPNGDRTIGVLTKPDMLTTGASGARDKWREIILGQDQRHKLQHGYYCVRLPDDDERRRNISRDESQTAAQQFFDRTSPWRDFPDRSRFGIPALVRDISRLLVGLIENYIPTLKESVDRLLARDRAEFSALPPLPPIDDAWSQILILIHQFCVDVKAAVEGKEEHKKLVQRNRARYERLKHDILSTCPNFIPFEDRTQYRDPRIQDEEFEGRSNPNVHMAKSKIIMDIKDVRREIENCTSWELPGEVPLETTPKLISRFTKEWSNPSVECFNDVYKASSVYIRGLVAQRFGQFRLLEMHIGALVRSQMEIYKSEALVTLEKAVKLETSPVFTQVPHYLMERSKWLERFRRVYRTSSTYAIHRPGPIGESASRPSLVGADSPSTYAIHRPGPIGDSASRPSLVGTDSSSTYAIHRPGPIGDSALRPSLVGADFYTVRETTEDEEALLVMAKVRAYFEMAYKRFIDNVPLTIEHELHQTLPHRLSESLIKDMGGPDARERARELFREDPVIASRREILKDRIARLEEIRRRLYSFR</sequence>
<dbReference type="InterPro" id="IPR000375">
    <property type="entry name" value="Dynamin_stalk"/>
</dbReference>
<proteinExistence type="predicted"/>
<evidence type="ECO:0000313" key="7">
    <source>
        <dbReference type="Proteomes" id="UP000218334"/>
    </source>
</evidence>
<dbReference type="Pfam" id="PF00350">
    <property type="entry name" value="Dynamin_N"/>
    <property type="match status" value="1"/>
</dbReference>
<dbReference type="GO" id="GO:0005874">
    <property type="term" value="C:microtubule"/>
    <property type="evidence" value="ECO:0007669"/>
    <property type="project" value="TreeGrafter"/>
</dbReference>
<name>A0A2H3BGJ7_9AGAR</name>
<keyword evidence="1" id="KW-0547">Nucleotide-binding</keyword>
<feature type="domain" description="GED" evidence="4">
    <location>
        <begin position="718"/>
        <end position="808"/>
    </location>
</feature>
<evidence type="ECO:0000259" key="4">
    <source>
        <dbReference type="PROSITE" id="PS51388"/>
    </source>
</evidence>
<dbReference type="Gene3D" id="1.20.120.1240">
    <property type="entry name" value="Dynamin, middle domain"/>
    <property type="match status" value="1"/>
</dbReference>
<dbReference type="SMART" id="SM00302">
    <property type="entry name" value="GED"/>
    <property type="match status" value="1"/>
</dbReference>
<protein>
    <submittedName>
        <fullName evidence="6">P-loop containing nucleoside triphosphate hydrolase protein</fullName>
    </submittedName>
</protein>
<dbReference type="SMART" id="SM00053">
    <property type="entry name" value="DYNc"/>
    <property type="match status" value="1"/>
</dbReference>
<feature type="region of interest" description="Disordered" evidence="3">
    <location>
        <begin position="660"/>
        <end position="691"/>
    </location>
</feature>
<dbReference type="GO" id="GO:0003924">
    <property type="term" value="F:GTPase activity"/>
    <property type="evidence" value="ECO:0007669"/>
    <property type="project" value="InterPro"/>
</dbReference>
<keyword evidence="6" id="KW-0378">Hydrolase</keyword>
<dbReference type="GO" id="GO:0008017">
    <property type="term" value="F:microtubule binding"/>
    <property type="evidence" value="ECO:0007669"/>
    <property type="project" value="TreeGrafter"/>
</dbReference>
<dbReference type="PROSITE" id="PS51388">
    <property type="entry name" value="GED"/>
    <property type="match status" value="1"/>
</dbReference>
<dbReference type="GO" id="GO:0005525">
    <property type="term" value="F:GTP binding"/>
    <property type="evidence" value="ECO:0007669"/>
    <property type="project" value="InterPro"/>
</dbReference>
<evidence type="ECO:0000313" key="6">
    <source>
        <dbReference type="EMBL" id="PBK68044.1"/>
    </source>
</evidence>
<evidence type="ECO:0000256" key="1">
    <source>
        <dbReference type="ARBA" id="ARBA00022741"/>
    </source>
</evidence>
<dbReference type="Proteomes" id="UP000218334">
    <property type="component" value="Unassembled WGS sequence"/>
</dbReference>
<dbReference type="PANTHER" id="PTHR11566">
    <property type="entry name" value="DYNAMIN"/>
    <property type="match status" value="1"/>
</dbReference>
<dbReference type="InterPro" id="IPR022812">
    <property type="entry name" value="Dynamin"/>
</dbReference>
<dbReference type="Pfam" id="PF02212">
    <property type="entry name" value="GED"/>
    <property type="match status" value="1"/>
</dbReference>
<dbReference type="InterPro" id="IPR045063">
    <property type="entry name" value="Dynamin_N"/>
</dbReference>
<dbReference type="InterPro" id="IPR003130">
    <property type="entry name" value="GED"/>
</dbReference>
<dbReference type="SUPFAM" id="SSF52540">
    <property type="entry name" value="P-loop containing nucleoside triphosphate hydrolases"/>
    <property type="match status" value="1"/>
</dbReference>
<feature type="compositionally biased region" description="Polar residues" evidence="3">
    <location>
        <begin position="12"/>
        <end position="30"/>
    </location>
</feature>
<gene>
    <name evidence="6" type="ORF">ARMSODRAFT_1020071</name>
</gene>
<dbReference type="AlphaFoldDB" id="A0A2H3BGJ7"/>
<feature type="region of interest" description="Disordered" evidence="3">
    <location>
        <begin position="1"/>
        <end position="50"/>
    </location>
</feature>
<dbReference type="GO" id="GO:0005737">
    <property type="term" value="C:cytoplasm"/>
    <property type="evidence" value="ECO:0007669"/>
    <property type="project" value="TreeGrafter"/>
</dbReference>
<dbReference type="InterPro" id="IPR020850">
    <property type="entry name" value="GED_dom"/>
</dbReference>
<dbReference type="InterPro" id="IPR001401">
    <property type="entry name" value="Dynamin_GTPase"/>
</dbReference>
<evidence type="ECO:0000259" key="5">
    <source>
        <dbReference type="PROSITE" id="PS51718"/>
    </source>
</evidence>
<keyword evidence="2" id="KW-0342">GTP-binding</keyword>
<dbReference type="InterPro" id="IPR027417">
    <property type="entry name" value="P-loop_NTPase"/>
</dbReference>
<reference evidence="7" key="1">
    <citation type="journal article" date="2017" name="Nat. Ecol. Evol.">
        <title>Genome expansion and lineage-specific genetic innovations in the forest pathogenic fungi Armillaria.</title>
        <authorList>
            <person name="Sipos G."/>
            <person name="Prasanna A.N."/>
            <person name="Walter M.C."/>
            <person name="O'Connor E."/>
            <person name="Balint B."/>
            <person name="Krizsan K."/>
            <person name="Kiss B."/>
            <person name="Hess J."/>
            <person name="Varga T."/>
            <person name="Slot J."/>
            <person name="Riley R."/>
            <person name="Boka B."/>
            <person name="Rigling D."/>
            <person name="Barry K."/>
            <person name="Lee J."/>
            <person name="Mihaltcheva S."/>
            <person name="LaButti K."/>
            <person name="Lipzen A."/>
            <person name="Waldron R."/>
            <person name="Moloney N.M."/>
            <person name="Sperisen C."/>
            <person name="Kredics L."/>
            <person name="Vagvoelgyi C."/>
            <person name="Patrignani A."/>
            <person name="Fitzpatrick D."/>
            <person name="Nagy I."/>
            <person name="Doyle S."/>
            <person name="Anderson J.B."/>
            <person name="Grigoriev I.V."/>
            <person name="Gueldener U."/>
            <person name="Muensterkoetter M."/>
            <person name="Nagy L.G."/>
        </authorList>
    </citation>
    <scope>NUCLEOTIDE SEQUENCE [LARGE SCALE GENOMIC DNA]</scope>
    <source>
        <strain evidence="7">28-4</strain>
    </source>
</reference>
<keyword evidence="7" id="KW-1185">Reference proteome</keyword>
<dbReference type="STRING" id="1076256.A0A2H3BGJ7"/>
<dbReference type="EMBL" id="KZ293434">
    <property type="protein sequence ID" value="PBK68044.1"/>
    <property type="molecule type" value="Genomic_DNA"/>
</dbReference>
<dbReference type="PROSITE" id="PS51718">
    <property type="entry name" value="G_DYNAMIN_2"/>
    <property type="match status" value="1"/>
</dbReference>
<dbReference type="Pfam" id="PF01031">
    <property type="entry name" value="Dynamin_M"/>
    <property type="match status" value="1"/>
</dbReference>
<accession>A0A2H3BGJ7</accession>
<dbReference type="GO" id="GO:0016020">
    <property type="term" value="C:membrane"/>
    <property type="evidence" value="ECO:0007669"/>
    <property type="project" value="TreeGrafter"/>
</dbReference>
<dbReference type="Gene3D" id="3.40.50.300">
    <property type="entry name" value="P-loop containing nucleotide triphosphate hydrolases"/>
    <property type="match status" value="1"/>
</dbReference>
<evidence type="ECO:0000256" key="3">
    <source>
        <dbReference type="SAM" id="MobiDB-lite"/>
    </source>
</evidence>
<feature type="domain" description="Dynamin-type G" evidence="5">
    <location>
        <begin position="80"/>
        <end position="385"/>
    </location>
</feature>